<dbReference type="EMBL" id="RKHL01000002">
    <property type="protein sequence ID" value="ROR76060.1"/>
    <property type="molecule type" value="Genomic_DNA"/>
</dbReference>
<dbReference type="RefSeq" id="WP_143736584.1">
    <property type="nucleotide sequence ID" value="NZ_FXAP01000007.1"/>
</dbReference>
<accession>A0A3N2BLB8</accession>
<gene>
    <name evidence="1" type="ORF">EDD42_4013</name>
</gene>
<dbReference type="Proteomes" id="UP000266915">
    <property type="component" value="Unassembled WGS sequence"/>
</dbReference>
<sequence length="136" mass="15555">MPRKSNRQAAKFLAAGGRLWDHRRVERKARKLALDRADAAAQHPRRQHLAKRVRVQMLETMTGWSFEPRTRAFVATDRQTERLEELISAAIQLGDEPVVLRVSGLSFQEAARVRGYLNRDSRLLVVQPRTDGPAFV</sequence>
<name>A0A3N2BLB8_9MICO</name>
<proteinExistence type="predicted"/>
<keyword evidence="2" id="KW-1185">Reference proteome</keyword>
<comment type="caution">
    <text evidence="1">The sequence shown here is derived from an EMBL/GenBank/DDBJ whole genome shotgun (WGS) entry which is preliminary data.</text>
</comment>
<protein>
    <submittedName>
        <fullName evidence="1">Uncharacterized protein</fullName>
    </submittedName>
</protein>
<organism evidence="1 2">
    <name type="scientific">Plantibacter flavus</name>
    <dbReference type="NCBI Taxonomy" id="150123"/>
    <lineage>
        <taxon>Bacteria</taxon>
        <taxon>Bacillati</taxon>
        <taxon>Actinomycetota</taxon>
        <taxon>Actinomycetes</taxon>
        <taxon>Micrococcales</taxon>
        <taxon>Microbacteriaceae</taxon>
        <taxon>Plantibacter</taxon>
    </lineage>
</organism>
<evidence type="ECO:0000313" key="1">
    <source>
        <dbReference type="EMBL" id="ROR76060.1"/>
    </source>
</evidence>
<reference evidence="1 2" key="1">
    <citation type="submission" date="2018-11" db="EMBL/GenBank/DDBJ databases">
        <title>Sequencing the genomes of 1000 actinobacteria strains.</title>
        <authorList>
            <person name="Klenk H.-P."/>
        </authorList>
    </citation>
    <scope>NUCLEOTIDE SEQUENCE [LARGE SCALE GENOMIC DNA]</scope>
    <source>
        <strain evidence="1 2">DSM 14012</strain>
    </source>
</reference>
<evidence type="ECO:0000313" key="2">
    <source>
        <dbReference type="Proteomes" id="UP000266915"/>
    </source>
</evidence>
<dbReference type="AlphaFoldDB" id="A0A3N2BLB8"/>